<dbReference type="EMBL" id="CP165628">
    <property type="protein sequence ID" value="XDU73236.1"/>
    <property type="molecule type" value="Genomic_DNA"/>
</dbReference>
<dbReference type="RefSeq" id="WP_237713129.1">
    <property type="nucleotide sequence ID" value="NZ_CP165628.1"/>
</dbReference>
<organism evidence="1">
    <name type="scientific">Rouxiella sp. WC2420</name>
    <dbReference type="NCBI Taxonomy" id="3234145"/>
    <lineage>
        <taxon>Bacteria</taxon>
        <taxon>Pseudomonadati</taxon>
        <taxon>Pseudomonadota</taxon>
        <taxon>Gammaproteobacteria</taxon>
        <taxon>Enterobacterales</taxon>
        <taxon>Yersiniaceae</taxon>
        <taxon>Rouxiella</taxon>
    </lineage>
</organism>
<dbReference type="AlphaFoldDB" id="A0AB39VUU8"/>
<protein>
    <submittedName>
        <fullName evidence="1">Uncharacterized protein</fullName>
    </submittedName>
</protein>
<proteinExistence type="predicted"/>
<accession>A0AB39VUU8</accession>
<evidence type="ECO:0000313" key="1">
    <source>
        <dbReference type="EMBL" id="XDU73236.1"/>
    </source>
</evidence>
<name>A0AB39VUU8_9GAMM</name>
<sequence length="47" mass="4942">MSDQLLAQVEQPAFARRLSALSGLFSPVVTAIVAGHAVSVEKGINYV</sequence>
<reference evidence="1" key="1">
    <citation type="submission" date="2024-07" db="EMBL/GenBank/DDBJ databases">
        <authorList>
            <person name="Biller S.J."/>
        </authorList>
    </citation>
    <scope>NUCLEOTIDE SEQUENCE</scope>
    <source>
        <strain evidence="1">WC2420</strain>
    </source>
</reference>
<gene>
    <name evidence="1" type="ORF">AB3G37_03730</name>
</gene>